<dbReference type="RefSeq" id="WP_073099063.1">
    <property type="nucleotide sequence ID" value="NZ_QOVL01000008.1"/>
</dbReference>
<comment type="caution">
    <text evidence="2">The sequence shown here is derived from an EMBL/GenBank/DDBJ whole genome shotgun (WGS) entry which is preliminary data.</text>
</comment>
<gene>
    <name evidence="2" type="ORF">DSL99_2065</name>
</gene>
<sequence length="587" mass="67059">MIAEQIHIGIVGFGPKGFYGLERLLAFLNEKTEIPKIQIHLFNKTDAFATGWVYDCNQPDFLVMNYPNQYISLKPHTNPLPVCDLLPFTKWRAQRSKNSEEFEETQIAPRNEVGCYLTSYFEKLVANAKPQITIHKHITTVMGIKHEGSRFKLQTKDIGFQSPYFDSLLLTTGHSPSITGRLENAKKNDCTIPFVYPFSETMKHIGAQEIVSCKGIGLTAIDTILALTEGRSGYFNGSSVSGLAYCKSGLEPKLILPFSRSGIPGIPRGSNTVMLKQTSFYLKRFVENLPKSSAKFDFEKDILPVIKQDIVAAFYHSLFKRCNFNFEPDADFKNLQKAIDRFHEKNSELKRFSADDLLFSILNTKKNQHQAVKTYWKFWLNENKKEASPYVAAAAAWRFLAEDFKYLYRNNLLTEASKIRFQQHYFGVFNRISYGPPEINIHKMIALMDAEILDFSFAKNPTITMHSKQLETDAVTQKVHFQHYVDARLPRGHNKKKSEMYSNGNGLFSFENQSDNLGEIRCTQEGNPINIEGNSIQKIVLYGTPTEGTLFDNDTLSRKHNDTATQWAKDTVAQLQDTKMAYSYYEK</sequence>
<dbReference type="AlphaFoldDB" id="A0A4Q0PM36"/>
<dbReference type="InterPro" id="IPR052189">
    <property type="entry name" value="L-asp_N-monooxygenase_NS-form"/>
</dbReference>
<protein>
    <submittedName>
        <fullName evidence="2">FAD-NAD(P)-binding protein</fullName>
    </submittedName>
</protein>
<dbReference type="PANTHER" id="PTHR40254:SF1">
    <property type="entry name" value="BLR0577 PROTEIN"/>
    <property type="match status" value="1"/>
</dbReference>
<dbReference type="InterPro" id="IPR038732">
    <property type="entry name" value="HpyO/CreE_NAD-binding"/>
</dbReference>
<feature type="domain" description="FAD-dependent urate hydroxylase HpyO/Asp monooxygenase CreE-like FAD/NAD(P)-binding" evidence="1">
    <location>
        <begin position="10"/>
        <end position="174"/>
    </location>
</feature>
<evidence type="ECO:0000259" key="1">
    <source>
        <dbReference type="Pfam" id="PF13454"/>
    </source>
</evidence>
<evidence type="ECO:0000313" key="2">
    <source>
        <dbReference type="EMBL" id="RXG30006.1"/>
    </source>
</evidence>
<accession>A0A4Q0PM36</accession>
<dbReference type="PANTHER" id="PTHR40254">
    <property type="entry name" value="BLR0577 PROTEIN"/>
    <property type="match status" value="1"/>
</dbReference>
<reference evidence="2 3" key="1">
    <citation type="submission" date="2018-07" db="EMBL/GenBank/DDBJ databases">
        <title>Leeuwenhoekiella genomics.</title>
        <authorList>
            <person name="Tahon G."/>
            <person name="Willems A."/>
        </authorList>
    </citation>
    <scope>NUCLEOTIDE SEQUENCE [LARGE SCALE GENOMIC DNA]</scope>
    <source>
        <strain evidence="2 3">LMG 1345</strain>
    </source>
</reference>
<dbReference type="EMBL" id="QOVL01000008">
    <property type="protein sequence ID" value="RXG30006.1"/>
    <property type="molecule type" value="Genomic_DNA"/>
</dbReference>
<dbReference type="Proteomes" id="UP000290608">
    <property type="component" value="Unassembled WGS sequence"/>
</dbReference>
<name>A0A4Q0PM36_9FLAO</name>
<evidence type="ECO:0000313" key="3">
    <source>
        <dbReference type="Proteomes" id="UP000290608"/>
    </source>
</evidence>
<organism evidence="2 3">
    <name type="scientific">Leeuwenhoekiella marinoflava</name>
    <dbReference type="NCBI Taxonomy" id="988"/>
    <lineage>
        <taxon>Bacteria</taxon>
        <taxon>Pseudomonadati</taxon>
        <taxon>Bacteroidota</taxon>
        <taxon>Flavobacteriia</taxon>
        <taxon>Flavobacteriales</taxon>
        <taxon>Flavobacteriaceae</taxon>
        <taxon>Leeuwenhoekiella</taxon>
    </lineage>
</organism>
<dbReference type="Pfam" id="PF13454">
    <property type="entry name" value="NAD_binding_9"/>
    <property type="match status" value="1"/>
</dbReference>
<dbReference type="STRING" id="1122159.SAMN02745246_01971"/>
<proteinExistence type="predicted"/>